<evidence type="ECO:0000313" key="1">
    <source>
        <dbReference type="EMBL" id="EYT48766.1"/>
    </source>
</evidence>
<organism evidence="1 2">
    <name type="scientific">Brachybacterium muris UCD-AY4</name>
    <dbReference type="NCBI Taxonomy" id="1249481"/>
    <lineage>
        <taxon>Bacteria</taxon>
        <taxon>Bacillati</taxon>
        <taxon>Actinomycetota</taxon>
        <taxon>Actinomycetes</taxon>
        <taxon>Micrococcales</taxon>
        <taxon>Dermabacteraceae</taxon>
        <taxon>Brachybacterium</taxon>
    </lineage>
</organism>
<protein>
    <submittedName>
        <fullName evidence="1">Uncharacterized protein</fullName>
    </submittedName>
</protein>
<comment type="caution">
    <text evidence="1">The sequence shown here is derived from an EMBL/GenBank/DDBJ whole genome shotgun (WGS) entry which is preliminary data.</text>
</comment>
<gene>
    <name evidence="1" type="ORF">D641_0111105</name>
</gene>
<evidence type="ECO:0000313" key="2">
    <source>
        <dbReference type="Proteomes" id="UP000019754"/>
    </source>
</evidence>
<proteinExistence type="predicted"/>
<dbReference type="RefSeq" id="WP_017824854.1">
    <property type="nucleotide sequence ID" value="NZ_KB403092.1"/>
</dbReference>
<name>A0A022KX01_9MICO</name>
<dbReference type="OrthoDB" id="4793709at2"/>
<dbReference type="EMBL" id="AORC01000013">
    <property type="protein sequence ID" value="EYT48766.1"/>
    <property type="molecule type" value="Genomic_DNA"/>
</dbReference>
<dbReference type="HOGENOM" id="CLU_709167_0_0_11"/>
<keyword evidence="2" id="KW-1185">Reference proteome</keyword>
<sequence>MGTLALIIGAVLVLPSFVFVDSPERAAREYLDALVEGDVEVLTAHSESLRGATGATLAGPIYQAAQDRVTSYRINAVEASDTAATVQVTLDAGPEQKQTELSLTAHSAGPFAPVDWRVDPVPLTSALVTYPLGTLEILVNGFALPIADLTPQIDDMGQPTVSIALLPGTYEIAMPDAGEYLDPIAATVTAPAQLTIGGPRLGETGYGLSELGHQYVIDEIVRELEECLSTHADPLGGCEVQYPVEELPLDEGTAVLENDGDTDALEPDEVPEIPRGLADDLLPPGAEVEARVATVPQLVVFPAPYGTYEAYGFDGELEVITEPGLSGEAPEVTKVPFGVIASVVPHTPGEPPQVMLADPSTGLVYDVCIEAETGRAYAAVREPGTDEAC</sequence>
<accession>A0A022KX01</accession>
<dbReference type="Proteomes" id="UP000019754">
    <property type="component" value="Unassembled WGS sequence"/>
</dbReference>
<reference evidence="1 2" key="1">
    <citation type="journal article" date="2013" name="Genome Announc.">
        <title>Draft genome sequence of an Actinobacterium, Brachybacterium muris strain UCD-AY4.</title>
        <authorList>
            <person name="Lo J.R."/>
            <person name="Lang J.M."/>
            <person name="Darling A.E."/>
            <person name="Eisen J.A."/>
            <person name="Coil D.A."/>
        </authorList>
    </citation>
    <scope>NUCLEOTIDE SEQUENCE [LARGE SCALE GENOMIC DNA]</scope>
    <source>
        <strain evidence="1 2">UCD-AY4</strain>
    </source>
</reference>
<dbReference type="STRING" id="1249481.D641_0111105"/>
<dbReference type="AlphaFoldDB" id="A0A022KX01"/>